<dbReference type="EMBL" id="JAUEPH010000001">
    <property type="protein sequence ID" value="MDN3203024.1"/>
    <property type="molecule type" value="Genomic_DNA"/>
</dbReference>
<gene>
    <name evidence="2" type="ORF">QVH07_02635</name>
</gene>
<dbReference type="Pfam" id="PF12412">
    <property type="entry name" value="DUF3667"/>
    <property type="match status" value="1"/>
</dbReference>
<keyword evidence="1" id="KW-0472">Membrane</keyword>
<keyword evidence="1" id="KW-1133">Transmembrane helix</keyword>
<evidence type="ECO:0000256" key="1">
    <source>
        <dbReference type="SAM" id="Phobius"/>
    </source>
</evidence>
<name>A0ABT7Y9Y0_9BACT</name>
<evidence type="ECO:0000313" key="2">
    <source>
        <dbReference type="EMBL" id="MDN3203024.1"/>
    </source>
</evidence>
<sequence length="280" mass="32807">MLEEKEFCKNCGAELYGKFCHECGQKNLTSKDKGLLSFFSELISSIFVADGKFFLTMKLMITKPGELSLSFIKGIRKRYLSPLQMFFFANLIYFLFPIISSFNTSLYTQLNGLPYSDWVRPKVEQRVENSSLSMEEFTSVYERHSNSNAKLLLILLVFMQGLVLRVLFWKRKDLFMVDLFAESAYFYSFYILAFLVVLPGVFLFLINQFDVPLGWLFSEVSLSISLFFIIWLYSFFQIKRAFAISWLEAGLKSLALGLWVIPGFFLYRFVLFWISYWMSI</sequence>
<feature type="transmembrane region" description="Helical" evidence="1">
    <location>
        <begin position="151"/>
        <end position="168"/>
    </location>
</feature>
<organism evidence="2 3">
    <name type="scientific">Algoriphagus sediminis</name>
    <dbReference type="NCBI Taxonomy" id="3057113"/>
    <lineage>
        <taxon>Bacteria</taxon>
        <taxon>Pseudomonadati</taxon>
        <taxon>Bacteroidota</taxon>
        <taxon>Cytophagia</taxon>
        <taxon>Cytophagales</taxon>
        <taxon>Cyclobacteriaceae</taxon>
        <taxon>Algoriphagus</taxon>
    </lineage>
</organism>
<feature type="transmembrane region" description="Helical" evidence="1">
    <location>
        <begin position="215"/>
        <end position="236"/>
    </location>
</feature>
<feature type="transmembrane region" description="Helical" evidence="1">
    <location>
        <begin position="256"/>
        <end position="278"/>
    </location>
</feature>
<reference evidence="2" key="1">
    <citation type="submission" date="2023-06" db="EMBL/GenBank/DDBJ databases">
        <title>Robiginitalea aurantiacus sp. nov. and Algoriphagus sediminis sp. nov., isolated from coastal sediment.</title>
        <authorList>
            <person name="Zhou Z.Y."/>
            <person name="An J."/>
            <person name="Jia Y.W."/>
            <person name="Du Z.J."/>
        </authorList>
    </citation>
    <scope>NUCLEOTIDE SEQUENCE</scope>
    <source>
        <strain evidence="2">C2-7</strain>
    </source>
</reference>
<feature type="transmembrane region" description="Helical" evidence="1">
    <location>
        <begin position="35"/>
        <end position="55"/>
    </location>
</feature>
<accession>A0ABT7Y9Y0</accession>
<dbReference type="Proteomes" id="UP001171916">
    <property type="component" value="Unassembled WGS sequence"/>
</dbReference>
<dbReference type="RefSeq" id="WP_289998577.1">
    <property type="nucleotide sequence ID" value="NZ_JAUEPH010000001.1"/>
</dbReference>
<keyword evidence="3" id="KW-1185">Reference proteome</keyword>
<feature type="transmembrane region" description="Helical" evidence="1">
    <location>
        <begin position="79"/>
        <end position="99"/>
    </location>
</feature>
<protein>
    <submittedName>
        <fullName evidence="2">DUF3667 domain-containing protein</fullName>
    </submittedName>
</protein>
<comment type="caution">
    <text evidence="2">The sequence shown here is derived from an EMBL/GenBank/DDBJ whole genome shotgun (WGS) entry which is preliminary data.</text>
</comment>
<dbReference type="InterPro" id="IPR022134">
    <property type="entry name" value="DUF3667"/>
</dbReference>
<feature type="transmembrane region" description="Helical" evidence="1">
    <location>
        <begin position="189"/>
        <end position="209"/>
    </location>
</feature>
<keyword evidence="1" id="KW-0812">Transmembrane</keyword>
<proteinExistence type="predicted"/>
<evidence type="ECO:0000313" key="3">
    <source>
        <dbReference type="Proteomes" id="UP001171916"/>
    </source>
</evidence>